<gene>
    <name evidence="2" type="ORF">HSR6_0975</name>
</gene>
<reference evidence="3" key="1">
    <citation type="submission" date="2016-08" db="EMBL/GenBank/DDBJ databases">
        <title>Discovery of first anaerobic lithoheterotrophic haloarchae widely represented in hypersaline habitats.</title>
        <authorList>
            <person name="Sorokin D.Y."/>
            <person name="Kublanov I.V."/>
            <person name="Roman P."/>
            <person name="Sinninghe Damste J.S."/>
            <person name="Golyshin P.N."/>
            <person name="Rojo D."/>
            <person name="Ciordia S."/>
            <person name="Mena Md.C."/>
            <person name="Ferrer M."/>
            <person name="Smedile F."/>
            <person name="Messina E."/>
            <person name="La Cono V."/>
            <person name="Yakimov M.M."/>
        </authorList>
    </citation>
    <scope>NUCLEOTIDE SEQUENCE [LARGE SCALE GENOMIC DNA]</scope>
    <source>
        <strain evidence="3">HSR6</strain>
    </source>
</reference>
<sequence>MSVIGTQADSQDEIRKQLERVTEPHETSAQAIGDPEAQNHNDGQHIRKRYSYPPFHKWLAKADRHGASVARFPQAFVDPLLYTTDRDRTLLRQLAGEVDYDFRDPHPSHEALERYHPERAKVFEWLADDPSRAQAIRAVKGTDFLMHGEPGGGKSSLALSLAAWRMEVNNETVIWAETVDESGTNERTEWLPFAPFATLAIPAGLDTRVRIVPEDVSIQPFEVDIETIARDVIRYESIQDLTDQLIPGQFYVVFPDPLHRGAEEVSHFNYWNYRQVTPKGEDGPDEPTDADQWWFAFIAHRISGDTFPHPTFINLDEAGNILDADASKDVHQHYQKIRWFRDKYADARKKGVTFAYQAHALSEIHKFARQKIRWRVTMPGNSPPLGRKLPGDRRCPLEADITSRRKIEDGAEIWKAPNFATVTWMDLKGKIELDAEVSIDFLDWQRALGGSK</sequence>
<keyword evidence="3" id="KW-1185">Reference proteome</keyword>
<dbReference type="GeneID" id="30417501"/>
<evidence type="ECO:0000256" key="1">
    <source>
        <dbReference type="SAM" id="MobiDB-lite"/>
    </source>
</evidence>
<feature type="region of interest" description="Disordered" evidence="1">
    <location>
        <begin position="20"/>
        <end position="42"/>
    </location>
</feature>
<evidence type="ECO:0000313" key="2">
    <source>
        <dbReference type="EMBL" id="APE95428.1"/>
    </source>
</evidence>
<dbReference type="OrthoDB" id="359297at2157"/>
<dbReference type="EMBL" id="CP016804">
    <property type="protein sequence ID" value="APE95428.1"/>
    <property type="molecule type" value="Genomic_DNA"/>
</dbReference>
<organism evidence="2 3">
    <name type="scientific">Halodesulfurarchaeum formicicum</name>
    <dbReference type="NCBI Taxonomy" id="1873524"/>
    <lineage>
        <taxon>Archaea</taxon>
        <taxon>Methanobacteriati</taxon>
        <taxon>Methanobacteriota</taxon>
        <taxon>Stenosarchaea group</taxon>
        <taxon>Halobacteria</taxon>
        <taxon>Halobacteriales</taxon>
        <taxon>Halobacteriaceae</taxon>
        <taxon>Halodesulfurarchaeum</taxon>
    </lineage>
</organism>
<dbReference type="RefSeq" id="WP_071932992.1">
    <property type="nucleotide sequence ID" value="NZ_CP016804.1"/>
</dbReference>
<proteinExistence type="predicted"/>
<dbReference type="AlphaFoldDB" id="A0A1J1ABB4"/>
<dbReference type="SUPFAM" id="SSF52540">
    <property type="entry name" value="P-loop containing nucleoside triphosphate hydrolases"/>
    <property type="match status" value="1"/>
</dbReference>
<dbReference type="InterPro" id="IPR027417">
    <property type="entry name" value="P-loop_NTPase"/>
</dbReference>
<dbReference type="KEGG" id="hhsr:HSR6_0975"/>
<accession>A0A1J1ABB4</accession>
<evidence type="ECO:0000313" key="3">
    <source>
        <dbReference type="Proteomes" id="UP000186165"/>
    </source>
</evidence>
<dbReference type="Proteomes" id="UP000186165">
    <property type="component" value="Chromosome"/>
</dbReference>
<protein>
    <submittedName>
        <fullName evidence="2">Uncharacterized protein</fullName>
    </submittedName>
</protein>
<name>A0A1J1ABB4_9EURY</name>